<comment type="caution">
    <text evidence="1">The sequence shown here is derived from an EMBL/GenBank/DDBJ whole genome shotgun (WGS) entry which is preliminary data.</text>
</comment>
<organism evidence="1 2">
    <name type="scientific">Streptomyces lonarensis</name>
    <dbReference type="NCBI Taxonomy" id="700599"/>
    <lineage>
        <taxon>Bacteria</taxon>
        <taxon>Bacillati</taxon>
        <taxon>Actinomycetota</taxon>
        <taxon>Actinomycetes</taxon>
        <taxon>Kitasatosporales</taxon>
        <taxon>Streptomycetaceae</taxon>
        <taxon>Streptomyces</taxon>
    </lineage>
</organism>
<keyword evidence="2" id="KW-1185">Reference proteome</keyword>
<dbReference type="RefSeq" id="WP_167969870.1">
    <property type="nucleotide sequence ID" value="NZ_BHZG01000090.1"/>
</dbReference>
<gene>
    <name evidence="1" type="ORF">HCN56_11135</name>
</gene>
<dbReference type="EMBL" id="JAAVJD010000066">
    <property type="protein sequence ID" value="NJQ06117.1"/>
    <property type="molecule type" value="Genomic_DNA"/>
</dbReference>
<name>A0A7X6D0X8_9ACTN</name>
<sequence length="227" mass="25738">MSEPTTTTLHHTGFDTAWWGSDLGSYRPCDATYQRYPLESLPPLDPARFVGTFDWLSAKGRPVPGEVAALEFLAQRLSEAGLSLPADFTTFYTHSGLLAALDEVSVTACWTDISDPLPCPFDPGARFVQFLRDQQDCLIWYLYLRPGKPTAVVVSPLMHNDEEEEPEFTPAELDTLRTHFHACADSFEEFAYRFWTENNLWGHARDRFADDTALPPAQRAYLAHYLR</sequence>
<reference evidence="1 2" key="1">
    <citation type="submission" date="2020-03" db="EMBL/GenBank/DDBJ databases">
        <title>Draft genome of Streptomyces sp. ventii, isolated from the Axial Seamount in the Pacific Ocean, and resequencing of the two type strains Streptomyces lonarensis strain NCL 716 and Streptomyces bohaiensis strain 11A07.</title>
        <authorList>
            <person name="Loughran R.M."/>
            <person name="Pfannmuller K.M."/>
            <person name="Wasson B.J."/>
            <person name="Deadmond M.C."/>
            <person name="Paddock B.E."/>
            <person name="Koyack M.J."/>
            <person name="Gallegos D.A."/>
            <person name="Mitchell E.A."/>
            <person name="Ushijima B."/>
            <person name="Saw J.H."/>
            <person name="Mcphail K.L."/>
            <person name="Videau P."/>
        </authorList>
    </citation>
    <scope>NUCLEOTIDE SEQUENCE [LARGE SCALE GENOMIC DNA]</scope>
    <source>
        <strain evidence="1 2">NCL716</strain>
    </source>
</reference>
<protein>
    <submittedName>
        <fullName evidence="1">Uncharacterized protein</fullName>
    </submittedName>
</protein>
<dbReference type="Proteomes" id="UP000578686">
    <property type="component" value="Unassembled WGS sequence"/>
</dbReference>
<dbReference type="AlphaFoldDB" id="A0A7X6D0X8"/>
<evidence type="ECO:0000313" key="1">
    <source>
        <dbReference type="EMBL" id="NJQ06117.1"/>
    </source>
</evidence>
<proteinExistence type="predicted"/>
<accession>A0A7X6D0X8</accession>
<evidence type="ECO:0000313" key="2">
    <source>
        <dbReference type="Proteomes" id="UP000578686"/>
    </source>
</evidence>